<accession>A0AAW0EWF4</accession>
<dbReference type="PANTHER" id="PTHR46713">
    <property type="entry name" value="F13M7.16 PROTEIN"/>
    <property type="match status" value="1"/>
</dbReference>
<proteinExistence type="predicted"/>
<dbReference type="SUPFAM" id="SSF143503">
    <property type="entry name" value="PUG domain-like"/>
    <property type="match status" value="1"/>
</dbReference>
<name>A0AAW0EWF4_9TRYP</name>
<dbReference type="Gene3D" id="1.20.58.2190">
    <property type="match status" value="1"/>
</dbReference>
<dbReference type="InterPro" id="IPR036339">
    <property type="entry name" value="PUB-like_dom_sf"/>
</dbReference>
<feature type="domain" description="PUB" evidence="3">
    <location>
        <begin position="286"/>
        <end position="355"/>
    </location>
</feature>
<reference evidence="4 5" key="1">
    <citation type="journal article" date="2021" name="MBio">
        <title>A New Model Trypanosomatid, Novymonas esmeraldas: Genomic Perception of Its 'Candidatus Pandoraea novymonadis' Endosymbiont.</title>
        <authorList>
            <person name="Zakharova A."/>
            <person name="Saura A."/>
            <person name="Butenko A."/>
            <person name="Podesvova L."/>
            <person name="Warmusova S."/>
            <person name="Kostygov A.Y."/>
            <person name="Nenarokova A."/>
            <person name="Lukes J."/>
            <person name="Opperdoes F.R."/>
            <person name="Yurchenko V."/>
        </authorList>
    </citation>
    <scope>NUCLEOTIDE SEQUENCE [LARGE SCALE GENOMIC DNA]</scope>
    <source>
        <strain evidence="4 5">E262AT.01</strain>
    </source>
</reference>
<gene>
    <name evidence="4" type="ORF">NESM_000671000</name>
</gene>
<evidence type="ECO:0000313" key="4">
    <source>
        <dbReference type="EMBL" id="KAK7197249.1"/>
    </source>
</evidence>
<protein>
    <submittedName>
        <fullName evidence="4">PUB domain containing protein</fullName>
    </submittedName>
</protein>
<evidence type="ECO:0000259" key="3">
    <source>
        <dbReference type="Pfam" id="PF09409"/>
    </source>
</evidence>
<sequence>MSDAAGKEEAVPPPSVPATAAASEADPVHHDSTSSEDGDGNSYSISQALFDDLTAAGFSENAIKKSIVAGCINEATCKVWLKMHEGHPDLDTALEHGVEVIIKAKRVLTEAEREAKVKELQERAKRIKEEEKLELQRKERERVEMGRKMAQMRGEMEDVRRKMDVEEARREKAADLEARRRIKIQLAADRLVRQGLSKDDALAQATREFEEAAQKARAEAAEKVALLQSAPATTGAASPSSDGAWNLSAITAAASAQNRVECLFAGDAPASAQALVDAIRRHASAEQVAESLRTLRLILGNIASDPFDIKKRTLRVSTKTFRDGILPIDEAVLLMRWCGFDLSAAASGVGSEALCMSTVVVRRLTEALALLRDE</sequence>
<dbReference type="EMBL" id="JAECZO010000099">
    <property type="protein sequence ID" value="KAK7197249.1"/>
    <property type="molecule type" value="Genomic_DNA"/>
</dbReference>
<dbReference type="AlphaFoldDB" id="A0AAW0EWF4"/>
<organism evidence="4 5">
    <name type="scientific">Novymonas esmeraldas</name>
    <dbReference type="NCBI Taxonomy" id="1808958"/>
    <lineage>
        <taxon>Eukaryota</taxon>
        <taxon>Discoba</taxon>
        <taxon>Euglenozoa</taxon>
        <taxon>Kinetoplastea</taxon>
        <taxon>Metakinetoplastina</taxon>
        <taxon>Trypanosomatida</taxon>
        <taxon>Trypanosomatidae</taxon>
        <taxon>Novymonas</taxon>
    </lineage>
</organism>
<evidence type="ECO:0000256" key="2">
    <source>
        <dbReference type="SAM" id="MobiDB-lite"/>
    </source>
</evidence>
<dbReference type="Proteomes" id="UP001430356">
    <property type="component" value="Unassembled WGS sequence"/>
</dbReference>
<feature type="compositionally biased region" description="Basic and acidic residues" evidence="2">
    <location>
        <begin position="1"/>
        <end position="10"/>
    </location>
</feature>
<evidence type="ECO:0000256" key="1">
    <source>
        <dbReference type="SAM" id="Coils"/>
    </source>
</evidence>
<dbReference type="PANTHER" id="PTHR46713:SF1">
    <property type="entry name" value="F13M7.16 PROTEIN"/>
    <property type="match status" value="1"/>
</dbReference>
<dbReference type="CDD" id="cd09212">
    <property type="entry name" value="PUB"/>
    <property type="match status" value="1"/>
</dbReference>
<evidence type="ECO:0000313" key="5">
    <source>
        <dbReference type="Proteomes" id="UP001430356"/>
    </source>
</evidence>
<feature type="coiled-coil region" evidence="1">
    <location>
        <begin position="101"/>
        <end position="176"/>
    </location>
</feature>
<comment type="caution">
    <text evidence="4">The sequence shown here is derived from an EMBL/GenBank/DDBJ whole genome shotgun (WGS) entry which is preliminary data.</text>
</comment>
<dbReference type="InterPro" id="IPR018997">
    <property type="entry name" value="PUB_domain"/>
</dbReference>
<dbReference type="Pfam" id="PF09409">
    <property type="entry name" value="PUB"/>
    <property type="match status" value="1"/>
</dbReference>
<keyword evidence="1" id="KW-0175">Coiled coil</keyword>
<feature type="region of interest" description="Disordered" evidence="2">
    <location>
        <begin position="1"/>
        <end position="43"/>
    </location>
</feature>
<keyword evidence="5" id="KW-1185">Reference proteome</keyword>